<dbReference type="EMBL" id="CP014646">
    <property type="protein sequence ID" value="AMO36402.1"/>
    <property type="molecule type" value="Genomic_DNA"/>
</dbReference>
<organism evidence="2 3">
    <name type="scientific">Thauera humireducens</name>
    <dbReference type="NCBI Taxonomy" id="1134435"/>
    <lineage>
        <taxon>Bacteria</taxon>
        <taxon>Pseudomonadati</taxon>
        <taxon>Pseudomonadota</taxon>
        <taxon>Betaproteobacteria</taxon>
        <taxon>Rhodocyclales</taxon>
        <taxon>Zoogloeaceae</taxon>
        <taxon>Thauera</taxon>
    </lineage>
</organism>
<dbReference type="KEGG" id="thu:AC731_005305"/>
<evidence type="ECO:0000313" key="2">
    <source>
        <dbReference type="EMBL" id="AMO36402.1"/>
    </source>
</evidence>
<sequence>MSGPYTEVSEAFDRAYSYAESSRSAMSSFTAALNASIYSPPTISMTWNSIAAPDLPAMPVAPSMPTISFAVPSGQPTELSIEMPGVVIDDFTEVAPTLTLPTAPTLSYGAAPTVPTAGDVEIPTAPVVSFPSAPTYLTLNSVSFSGVDLHEDWLARLEDVPTLTLVSPTPFSYARGPEYASALLEDLKAILRARLAGGTGLPEAVEQAIWDRARSRETKIALANEAEIQRASEAMGFALPSGTLAAQLSEARQNYYDKLSEFSRDVAIKQAELEQANLKDTIAAGMQLEAQLIDYSFKLEQLSFEAAKAYAENAIQSHAAAVDQYKALLAGYQTYAQAYDTLIKAELAKVEIYKAQLQGEQTKADINNALVQQYKAQIEAGMSQVEIYRAQVGAAQTLVQLEQTKISAAGEQVRAYIAQVNAETAKVEAFKASVQAQSTLVDMYKTKADAFSAKVSAQAEKAKAELARYNALVQAKTAEWDGYKAKVQTEGERIRALGVQSGALLDAFKAEAAAVESEAKMHTMRWETQIKDYEASQQLLLQTAKINADVAIQANNARLDAAKVGAQVYAQLTSSAYGMVNASASISGSASNSVSYSYGGDVSGEVTPKTAA</sequence>
<protein>
    <submittedName>
        <fullName evidence="2">Uncharacterized protein</fullName>
    </submittedName>
</protein>
<evidence type="ECO:0000313" key="3">
    <source>
        <dbReference type="Proteomes" id="UP000036902"/>
    </source>
</evidence>
<evidence type="ECO:0000256" key="1">
    <source>
        <dbReference type="SAM" id="Coils"/>
    </source>
</evidence>
<gene>
    <name evidence="2" type="ORF">AC731_005305</name>
</gene>
<feature type="coiled-coil region" evidence="1">
    <location>
        <begin position="452"/>
        <end position="479"/>
    </location>
</feature>
<reference evidence="3" key="1">
    <citation type="submission" date="2016-03" db="EMBL/GenBank/DDBJ databases">
        <authorList>
            <person name="Ma C."/>
            <person name="Zhou S."/>
            <person name="Yang G."/>
        </authorList>
    </citation>
    <scope>NUCLEOTIDE SEQUENCE [LARGE SCALE GENOMIC DNA]</scope>
    <source>
        <strain evidence="3">SgZ-1</strain>
    </source>
</reference>
<dbReference type="AlphaFoldDB" id="A0A127K364"/>
<dbReference type="RefSeq" id="WP_048709812.1">
    <property type="nucleotide sequence ID" value="NZ_CP014646.1"/>
</dbReference>
<proteinExistence type="predicted"/>
<keyword evidence="1" id="KW-0175">Coiled coil</keyword>
<name>A0A127K364_9RHOO</name>
<dbReference type="STRING" id="1134435.AC731_005305"/>
<accession>A0A127K364</accession>
<dbReference type="Proteomes" id="UP000036902">
    <property type="component" value="Chromosome"/>
</dbReference>
<keyword evidence="3" id="KW-1185">Reference proteome</keyword>